<keyword evidence="7" id="KW-1185">Reference proteome</keyword>
<comment type="subunit">
    <text evidence="5">Forms a complex with TatA.</text>
</comment>
<protein>
    <recommendedName>
        <fullName evidence="5">Sec-independent protein translocase protein TatC</fullName>
    </recommendedName>
</protein>
<dbReference type="GO" id="GO:0009977">
    <property type="term" value="F:proton motive force dependent protein transmembrane transporter activity"/>
    <property type="evidence" value="ECO:0007669"/>
    <property type="project" value="TreeGrafter"/>
</dbReference>
<keyword evidence="5" id="KW-1003">Cell membrane</keyword>
<feature type="transmembrane region" description="Helical" evidence="5">
    <location>
        <begin position="224"/>
        <end position="245"/>
    </location>
</feature>
<comment type="similarity">
    <text evidence="5">Belongs to the TatC family.</text>
</comment>
<dbReference type="AlphaFoldDB" id="A0A431VY45"/>
<feature type="transmembrane region" description="Helical" evidence="5">
    <location>
        <begin position="165"/>
        <end position="191"/>
    </location>
</feature>
<comment type="function">
    <text evidence="5">Part of the twin-arginine translocation (Tat) system that transports large folded proteins containing a characteristic twin-arginine motif in their signal peptide across membranes.</text>
</comment>
<feature type="transmembrane region" description="Helical" evidence="5">
    <location>
        <begin position="31"/>
        <end position="52"/>
    </location>
</feature>
<evidence type="ECO:0000256" key="1">
    <source>
        <dbReference type="ARBA" id="ARBA00004141"/>
    </source>
</evidence>
<dbReference type="GO" id="GO:0043953">
    <property type="term" value="P:protein transport by the Tat complex"/>
    <property type="evidence" value="ECO:0007669"/>
    <property type="project" value="UniProtKB-UniRule"/>
</dbReference>
<name>A0A431VY45_9BACI</name>
<dbReference type="HAMAP" id="MF_00902">
    <property type="entry name" value="TatC"/>
    <property type="match status" value="1"/>
</dbReference>
<dbReference type="NCBIfam" id="TIGR00945">
    <property type="entry name" value="tatC"/>
    <property type="match status" value="1"/>
</dbReference>
<dbReference type="GO" id="GO:0065002">
    <property type="term" value="P:intracellular protein transmembrane transport"/>
    <property type="evidence" value="ECO:0007669"/>
    <property type="project" value="TreeGrafter"/>
</dbReference>
<evidence type="ECO:0000256" key="2">
    <source>
        <dbReference type="ARBA" id="ARBA00022692"/>
    </source>
</evidence>
<dbReference type="PANTHER" id="PTHR30371">
    <property type="entry name" value="SEC-INDEPENDENT PROTEIN TRANSLOCASE PROTEIN TATC"/>
    <property type="match status" value="1"/>
</dbReference>
<dbReference type="PANTHER" id="PTHR30371:SF0">
    <property type="entry name" value="SEC-INDEPENDENT PROTEIN TRANSLOCASE PROTEIN TATC, CHLOROPLASTIC-RELATED"/>
    <property type="match status" value="1"/>
</dbReference>
<keyword evidence="5" id="KW-0811">Translocation</keyword>
<proteinExistence type="inferred from homology"/>
<keyword evidence="3 5" id="KW-1133">Transmembrane helix</keyword>
<organism evidence="6 7">
    <name type="scientific">Bacillus yapensis</name>
    <dbReference type="NCBI Taxonomy" id="2492960"/>
    <lineage>
        <taxon>Bacteria</taxon>
        <taxon>Bacillati</taxon>
        <taxon>Bacillota</taxon>
        <taxon>Bacilli</taxon>
        <taxon>Bacillales</taxon>
        <taxon>Bacillaceae</taxon>
        <taxon>Bacillus</taxon>
    </lineage>
</organism>
<evidence type="ECO:0000313" key="7">
    <source>
        <dbReference type="Proteomes" id="UP000271374"/>
    </source>
</evidence>
<keyword evidence="5" id="KW-0653">Protein transport</keyword>
<dbReference type="EMBL" id="RXNT01000016">
    <property type="protein sequence ID" value="RTR28118.1"/>
    <property type="molecule type" value="Genomic_DNA"/>
</dbReference>
<keyword evidence="4 5" id="KW-0472">Membrane</keyword>
<feature type="transmembrane region" description="Helical" evidence="5">
    <location>
        <begin position="203"/>
        <end position="218"/>
    </location>
</feature>
<dbReference type="RefSeq" id="WP_126410122.1">
    <property type="nucleotide sequence ID" value="NZ_RXNT01000016.1"/>
</dbReference>
<gene>
    <name evidence="5 6" type="primary">tatC</name>
    <name evidence="6" type="ORF">EKG37_17605</name>
</gene>
<reference evidence="6 7" key="1">
    <citation type="submission" date="2018-12" db="EMBL/GenBank/DDBJ databases">
        <title>Bacillus yapensis draft genome sequence.</title>
        <authorList>
            <person name="Yu L."/>
            <person name="Xu X."/>
            <person name="Tang X."/>
        </authorList>
    </citation>
    <scope>NUCLEOTIDE SEQUENCE [LARGE SCALE GENOMIC DNA]</scope>
    <source>
        <strain evidence="6 7">XXST-01</strain>
    </source>
</reference>
<evidence type="ECO:0000256" key="5">
    <source>
        <dbReference type="HAMAP-Rule" id="MF_00902"/>
    </source>
</evidence>
<feature type="transmembrane region" description="Helical" evidence="5">
    <location>
        <begin position="114"/>
        <end position="145"/>
    </location>
</feature>
<feature type="transmembrane region" description="Helical" evidence="5">
    <location>
        <begin position="82"/>
        <end position="102"/>
    </location>
</feature>
<keyword evidence="5" id="KW-0813">Transport</keyword>
<evidence type="ECO:0000256" key="4">
    <source>
        <dbReference type="ARBA" id="ARBA00023136"/>
    </source>
</evidence>
<dbReference type="Pfam" id="PF00902">
    <property type="entry name" value="TatC"/>
    <property type="match status" value="1"/>
</dbReference>
<dbReference type="PRINTS" id="PR01840">
    <property type="entry name" value="TATCFAMILY"/>
</dbReference>
<sequence>MIEIEFEIEKEVEDTNQTFLEHAQEFRKRMLYVLGCFISFFVITYFTSPYFIDLIKKSATGYNVTLNIFKVTESVSIYIKTMLFQSICITLPMLFFQLYLFIKPTLNRQTRRIVLMTIPFVSALFFIGALLSYKLVLPLLFSFFFSASDSLGMNTVYSFSDFFLFTFSICVIFGVIFELPAILLFLTMINIVTPQMLKKYRKFCYPILSLFAVVVTPPDFVSDLIVICILFFLYEISIMLSKFIYSKKRFSK</sequence>
<comment type="subcellular location">
    <subcellularLocation>
        <location evidence="5">Cell membrane</location>
        <topology evidence="5">Multi-pass membrane protein</topology>
    </subcellularLocation>
    <subcellularLocation>
        <location evidence="1">Membrane</location>
        <topology evidence="1">Multi-pass membrane protein</topology>
    </subcellularLocation>
</comment>
<dbReference type="GO" id="GO:0033281">
    <property type="term" value="C:TAT protein transport complex"/>
    <property type="evidence" value="ECO:0007669"/>
    <property type="project" value="UniProtKB-UniRule"/>
</dbReference>
<dbReference type="InterPro" id="IPR002033">
    <property type="entry name" value="TatC"/>
</dbReference>
<accession>A0A431VY45</accession>
<comment type="caution">
    <text evidence="6">The sequence shown here is derived from an EMBL/GenBank/DDBJ whole genome shotgun (WGS) entry which is preliminary data.</text>
</comment>
<evidence type="ECO:0000256" key="3">
    <source>
        <dbReference type="ARBA" id="ARBA00022989"/>
    </source>
</evidence>
<dbReference type="Proteomes" id="UP000271374">
    <property type="component" value="Unassembled WGS sequence"/>
</dbReference>
<keyword evidence="2 5" id="KW-0812">Transmembrane</keyword>
<dbReference type="OrthoDB" id="9777044at2"/>
<evidence type="ECO:0000313" key="6">
    <source>
        <dbReference type="EMBL" id="RTR28118.1"/>
    </source>
</evidence>